<dbReference type="GO" id="GO:0019354">
    <property type="term" value="P:siroheme biosynthetic process"/>
    <property type="evidence" value="ECO:0007669"/>
    <property type="project" value="InterPro"/>
</dbReference>
<dbReference type="GO" id="GO:0043115">
    <property type="term" value="F:precorrin-2 dehydrogenase activity"/>
    <property type="evidence" value="ECO:0007669"/>
    <property type="project" value="UniProtKB-EC"/>
</dbReference>
<evidence type="ECO:0000256" key="3">
    <source>
        <dbReference type="ARBA" id="ARBA00023002"/>
    </source>
</evidence>
<evidence type="ECO:0000256" key="2">
    <source>
        <dbReference type="ARBA" id="ARBA00012400"/>
    </source>
</evidence>
<sequence length="196" mass="20707">MLPLTIDLSDWPVLLVGDGRAALARLDMLEAGGARDLTIFAEAPSAALRDRAGARLVERLPSDAEVAAARLLLMAGLSGADSARLAAVARAHRVLVNAEDIPPLCDAYALAMVRRGNLVIGVSTEGRSPAFARGLRQWLQHRFGPEWHGRLEDAAAMRARLRADGAAPAAITAATAELLERWLPDPLAAPGASREG</sequence>
<dbReference type="Proteomes" id="UP000600101">
    <property type="component" value="Unassembled WGS sequence"/>
</dbReference>
<keyword evidence="5" id="KW-0627">Porphyrin biosynthesis</keyword>
<evidence type="ECO:0000256" key="1">
    <source>
        <dbReference type="ARBA" id="ARBA00005010"/>
    </source>
</evidence>
<evidence type="ECO:0000313" key="7">
    <source>
        <dbReference type="Proteomes" id="UP000600101"/>
    </source>
</evidence>
<protein>
    <recommendedName>
        <fullName evidence="2">precorrin-2 dehydrogenase</fullName>
        <ecNumber evidence="2">1.3.1.76</ecNumber>
    </recommendedName>
</protein>
<dbReference type="AlphaFoldDB" id="A0A9X0R311"/>
<dbReference type="EMBL" id="JACOMF010000031">
    <property type="protein sequence ID" value="MBC4017602.1"/>
    <property type="molecule type" value="Genomic_DNA"/>
</dbReference>
<proteinExistence type="predicted"/>
<dbReference type="EC" id="1.3.1.76" evidence="2"/>
<reference evidence="6" key="1">
    <citation type="submission" date="2020-08" db="EMBL/GenBank/DDBJ databases">
        <authorList>
            <person name="Hu Y."/>
            <person name="Nguyen S.V."/>
            <person name="Li F."/>
            <person name="Fanning S."/>
        </authorList>
    </citation>
    <scope>NUCLEOTIDE SEQUENCE</scope>
    <source>
        <strain evidence="6">SYSU D8009</strain>
    </source>
</reference>
<keyword evidence="3" id="KW-0560">Oxidoreductase</keyword>
<comment type="caution">
    <text evidence="6">The sequence shown here is derived from an EMBL/GenBank/DDBJ whole genome shotgun (WGS) entry which is preliminary data.</text>
</comment>
<dbReference type="PANTHER" id="PTHR35330:SF1">
    <property type="entry name" value="SIROHEME BIOSYNTHESIS PROTEIN MET8"/>
    <property type="match status" value="1"/>
</dbReference>
<dbReference type="Gene3D" id="3.30.160.110">
    <property type="entry name" value="Siroheme synthase, domain 2"/>
    <property type="match status" value="1"/>
</dbReference>
<dbReference type="SUPFAM" id="SSF51735">
    <property type="entry name" value="NAD(P)-binding Rossmann-fold domains"/>
    <property type="match status" value="1"/>
</dbReference>
<gene>
    <name evidence="6" type="ORF">H7965_20030</name>
</gene>
<keyword evidence="4" id="KW-0520">NAD</keyword>
<comment type="pathway">
    <text evidence="1">Porphyrin-containing compound metabolism; siroheme biosynthesis; sirohydrochlorin from precorrin-2: step 1/1.</text>
</comment>
<dbReference type="RefSeq" id="WP_186772362.1">
    <property type="nucleotide sequence ID" value="NZ_JACOMF010000031.1"/>
</dbReference>
<name>A0A9X0R311_9PROT</name>
<dbReference type="Pfam" id="PF13241">
    <property type="entry name" value="NAD_binding_7"/>
    <property type="match status" value="1"/>
</dbReference>
<dbReference type="Gene3D" id="3.40.50.720">
    <property type="entry name" value="NAD(P)-binding Rossmann-like Domain"/>
    <property type="match status" value="1"/>
</dbReference>
<dbReference type="GO" id="GO:0004325">
    <property type="term" value="F:ferrochelatase activity"/>
    <property type="evidence" value="ECO:0007669"/>
    <property type="project" value="InterPro"/>
</dbReference>
<dbReference type="SUPFAM" id="SSF75615">
    <property type="entry name" value="Siroheme synthase middle domains-like"/>
    <property type="match status" value="1"/>
</dbReference>
<evidence type="ECO:0000313" key="6">
    <source>
        <dbReference type="EMBL" id="MBC4017602.1"/>
    </source>
</evidence>
<organism evidence="6 7">
    <name type="scientific">Siccirubricoccus deserti</name>
    <dbReference type="NCBI Taxonomy" id="2013562"/>
    <lineage>
        <taxon>Bacteria</taxon>
        <taxon>Pseudomonadati</taxon>
        <taxon>Pseudomonadota</taxon>
        <taxon>Alphaproteobacteria</taxon>
        <taxon>Acetobacterales</taxon>
        <taxon>Roseomonadaceae</taxon>
        <taxon>Siccirubricoccus</taxon>
    </lineage>
</organism>
<dbReference type="InterPro" id="IPR036291">
    <property type="entry name" value="NAD(P)-bd_dom_sf"/>
</dbReference>
<keyword evidence="7" id="KW-1185">Reference proteome</keyword>
<accession>A0A9X0R311</accession>
<dbReference type="InterPro" id="IPR028161">
    <property type="entry name" value="Met8-like"/>
</dbReference>
<evidence type="ECO:0000256" key="5">
    <source>
        <dbReference type="ARBA" id="ARBA00023244"/>
    </source>
</evidence>
<dbReference type="PANTHER" id="PTHR35330">
    <property type="entry name" value="SIROHEME BIOSYNTHESIS PROTEIN MET8"/>
    <property type="match status" value="1"/>
</dbReference>
<evidence type="ECO:0000256" key="4">
    <source>
        <dbReference type="ARBA" id="ARBA00023027"/>
    </source>
</evidence>